<dbReference type="RefSeq" id="WP_126232534.1">
    <property type="nucleotide sequence ID" value="NZ_PQZD01000003.1"/>
</dbReference>
<dbReference type="Proteomes" id="UP000287197">
    <property type="component" value="Unassembled WGS sequence"/>
</dbReference>
<gene>
    <name evidence="2" type="ORF">C3H57_09630</name>
    <name evidence="1" type="ORF">C3I27_04460</name>
</gene>
<comment type="caution">
    <text evidence="2">The sequence shown here is derived from an EMBL/GenBank/DDBJ whole genome shotgun (WGS) entry which is preliminary data.</text>
</comment>
<accession>A0A430VC87</accession>
<evidence type="ECO:0000313" key="2">
    <source>
        <dbReference type="EMBL" id="RTJ78009.1"/>
    </source>
</evidence>
<dbReference type="AlphaFoldDB" id="A0A430VC87"/>
<proteinExistence type="predicted"/>
<reference evidence="1" key="1">
    <citation type="submission" date="2018-01" db="EMBL/GenBank/DDBJ databases">
        <authorList>
            <person name="Kovanen S."/>
            <person name="Nieminen T."/>
            <person name="Pohja-Mykra M."/>
            <person name="Raunio-Saarnisto M."/>
            <person name="Sauvala M."/>
            <person name="Fredriksson-Ahomaa M."/>
            <person name="Hanninen M.-L."/>
            <person name="Kivisto R."/>
        </authorList>
    </citation>
    <scope>NUCLEOTIDE SEQUENCE</scope>
    <source>
        <strain evidence="1">SO-26</strain>
    </source>
</reference>
<organism evidence="2 3">
    <name type="scientific">Campylobacter jejuni</name>
    <dbReference type="NCBI Taxonomy" id="197"/>
    <lineage>
        <taxon>Bacteria</taxon>
        <taxon>Pseudomonadati</taxon>
        <taxon>Campylobacterota</taxon>
        <taxon>Epsilonproteobacteria</taxon>
        <taxon>Campylobacterales</taxon>
        <taxon>Campylobacteraceae</taxon>
        <taxon>Campylobacter</taxon>
    </lineage>
</organism>
<evidence type="ECO:0000313" key="3">
    <source>
        <dbReference type="Proteomes" id="UP000288507"/>
    </source>
</evidence>
<dbReference type="Proteomes" id="UP000288507">
    <property type="component" value="Unassembled WGS sequence"/>
</dbReference>
<evidence type="ECO:0000313" key="1">
    <source>
        <dbReference type="EMBL" id="RTI48682.1"/>
    </source>
</evidence>
<sequence length="334" mass="37850">MARNSIVALVNPDWDKGLYYGLNLSRVNKLVYFSRSYSNSMFVIELDDNQNYSNISGVCEIPDNIYSNISEQSSIQGLGFTLGDNTCDDNGVPLEFTLSKQTNELLTFDLQEEIIKRRLIYVNPKAVKTKIIDEVEYKYVEVNGNIIVFKTVPDQIELFDKNVASHYPVAVEKGLYTTESTLRRVSERQFDPYIISTMTPQRFYLELKKKVDSELGKTLNSSAVYHTPYYYRYQLNKMSAQDKTTSIDITSQVNNLRLTRNSEAVLPSYEGVKPGALFVKSGGTSGEESYDNTVLKDFIDNVFKYIQDSIGTTATGDFVGITKETNTCHSSCFQ</sequence>
<name>A0A430VC87_CAMJU</name>
<reference evidence="2 3" key="2">
    <citation type="journal article" date="2019" name="Appl. Environ. Microbiol.">
        <title>Population genetics and characterization of Campylobacter jejuni isolates in western jackdaws and game birds in Finland.</title>
        <authorList>
            <person name="Kovanen S."/>
            <person name="Rossi M."/>
            <person name="Pohja-Mykra M."/>
            <person name="Nieminen T."/>
            <person name="Raunio-Saarnisto M."/>
            <person name="Sauvala M."/>
            <person name="Fredriksson-Ahomaa M."/>
            <person name="Hanninen M.L."/>
            <person name="Kivisto R."/>
        </authorList>
    </citation>
    <scope>NUCLEOTIDE SEQUENCE [LARGE SCALE GENOMIC DNA]</scope>
    <source>
        <strain evidence="2 3">CB313</strain>
        <strain evidence="1">SO-26</strain>
    </source>
</reference>
<dbReference type="EMBL" id="PQZD01000003">
    <property type="protein sequence ID" value="RTI48682.1"/>
    <property type="molecule type" value="Genomic_DNA"/>
</dbReference>
<dbReference type="EMBL" id="PRBV01000023">
    <property type="protein sequence ID" value="RTJ78009.1"/>
    <property type="molecule type" value="Genomic_DNA"/>
</dbReference>
<protein>
    <submittedName>
        <fullName evidence="2">Uncharacterized protein</fullName>
    </submittedName>
</protein>